<comment type="similarity">
    <text evidence="2 12">Belongs to the amiloride-sensitive sodium channel (TC 1.A.6) family.</text>
</comment>
<gene>
    <name evidence="14" type="primary">106080440</name>
</gene>
<comment type="subcellular location">
    <subcellularLocation>
        <location evidence="1">Membrane</location>
        <topology evidence="1">Multi-pass membrane protein</topology>
    </subcellularLocation>
</comment>
<evidence type="ECO:0000256" key="7">
    <source>
        <dbReference type="ARBA" id="ARBA00023053"/>
    </source>
</evidence>
<dbReference type="Pfam" id="PF00858">
    <property type="entry name" value="ASC"/>
    <property type="match status" value="1"/>
</dbReference>
<dbReference type="GO" id="GO:0005886">
    <property type="term" value="C:plasma membrane"/>
    <property type="evidence" value="ECO:0007669"/>
    <property type="project" value="TreeGrafter"/>
</dbReference>
<keyword evidence="10 12" id="KW-0739">Sodium transport</keyword>
<keyword evidence="3 12" id="KW-0813">Transport</keyword>
<dbReference type="VEuPathDB" id="VectorBase:SCAU010704"/>
<evidence type="ECO:0000313" key="14">
    <source>
        <dbReference type="EnsemblMetazoa" id="SCAU010704-PA"/>
    </source>
</evidence>
<evidence type="ECO:0000256" key="11">
    <source>
        <dbReference type="ARBA" id="ARBA00023303"/>
    </source>
</evidence>
<dbReference type="AlphaFoldDB" id="A0A1I8PSK4"/>
<evidence type="ECO:0000256" key="9">
    <source>
        <dbReference type="ARBA" id="ARBA00023136"/>
    </source>
</evidence>
<evidence type="ECO:0000256" key="10">
    <source>
        <dbReference type="ARBA" id="ARBA00023201"/>
    </source>
</evidence>
<evidence type="ECO:0000256" key="12">
    <source>
        <dbReference type="RuleBase" id="RU000679"/>
    </source>
</evidence>
<keyword evidence="4 12" id="KW-0894">Sodium channel</keyword>
<dbReference type="KEGG" id="scac:106080440"/>
<keyword evidence="11 12" id="KW-0407">Ion channel</keyword>
<evidence type="ECO:0000256" key="5">
    <source>
        <dbReference type="ARBA" id="ARBA00022692"/>
    </source>
</evidence>
<dbReference type="PANTHER" id="PTHR11690">
    <property type="entry name" value="AMILORIDE-SENSITIVE SODIUM CHANNEL-RELATED"/>
    <property type="match status" value="1"/>
</dbReference>
<dbReference type="EnsemblMetazoa" id="SCAU010704-RA">
    <property type="protein sequence ID" value="SCAU010704-PA"/>
    <property type="gene ID" value="SCAU010704"/>
</dbReference>
<accession>A0A1I8PSK4</accession>
<keyword evidence="9 13" id="KW-0472">Membrane</keyword>
<dbReference type="PANTHER" id="PTHR11690:SF179">
    <property type="entry name" value="PICKPOCKET 10"/>
    <property type="match status" value="1"/>
</dbReference>
<evidence type="ECO:0000256" key="3">
    <source>
        <dbReference type="ARBA" id="ARBA00022448"/>
    </source>
</evidence>
<feature type="transmembrane region" description="Helical" evidence="13">
    <location>
        <begin position="71"/>
        <end position="89"/>
    </location>
</feature>
<dbReference type="GO" id="GO:0015280">
    <property type="term" value="F:ligand-gated sodium channel activity"/>
    <property type="evidence" value="ECO:0007669"/>
    <property type="project" value="TreeGrafter"/>
</dbReference>
<dbReference type="InterPro" id="IPR001873">
    <property type="entry name" value="ENaC"/>
</dbReference>
<evidence type="ECO:0000313" key="15">
    <source>
        <dbReference type="Proteomes" id="UP000095300"/>
    </source>
</evidence>
<reference evidence="14" key="1">
    <citation type="submission" date="2020-05" db="UniProtKB">
        <authorList>
            <consortium name="EnsemblMetazoa"/>
        </authorList>
    </citation>
    <scope>IDENTIFICATION</scope>
    <source>
        <strain evidence="14">USDA</strain>
    </source>
</reference>
<dbReference type="OrthoDB" id="6628406at2759"/>
<keyword evidence="15" id="KW-1185">Reference proteome</keyword>
<protein>
    <submittedName>
        <fullName evidence="14">Uncharacterized protein</fullName>
    </submittedName>
</protein>
<keyword evidence="5 12" id="KW-0812">Transmembrane</keyword>
<evidence type="ECO:0000256" key="8">
    <source>
        <dbReference type="ARBA" id="ARBA00023065"/>
    </source>
</evidence>
<dbReference type="Proteomes" id="UP000095300">
    <property type="component" value="Unassembled WGS sequence"/>
</dbReference>
<evidence type="ECO:0000256" key="2">
    <source>
        <dbReference type="ARBA" id="ARBA00007193"/>
    </source>
</evidence>
<sequence>MKVQKRPPKKPTRIGQRFNNAKLDKSKIKISSTIWAGFLGGFKHFQLYLATCCNHCYVYLVKNGLTWFERFFWLILIAMANYATIYVAWKSIDRYLTKNAFIGIDRDYLKWNTTLPSVTICPMERLDRQLFNAYCQTHQVTDKRRETLWDFLEHLANSTYMNFEDIPADPSIDDILNQVQLTPNKYMEVIFNLTRNNRTNSRTDLRIQCDHMGTFCHTRQILTEYGLCYLANSLLDEKYSSQYALFGTLPEANPYERKNETVAAFHITYIDKHMDYYFIGFNTSIDLYVHSPYEIMKVDNNYGYSDQNAYFDPEVVEITTEDNFER</sequence>
<evidence type="ECO:0000256" key="1">
    <source>
        <dbReference type="ARBA" id="ARBA00004141"/>
    </source>
</evidence>
<evidence type="ECO:0000256" key="4">
    <source>
        <dbReference type="ARBA" id="ARBA00022461"/>
    </source>
</evidence>
<keyword evidence="6 13" id="KW-1133">Transmembrane helix</keyword>
<keyword evidence="7" id="KW-0915">Sodium</keyword>
<organism evidence="14 15">
    <name type="scientific">Stomoxys calcitrans</name>
    <name type="common">Stable fly</name>
    <name type="synonym">Conops calcitrans</name>
    <dbReference type="NCBI Taxonomy" id="35570"/>
    <lineage>
        <taxon>Eukaryota</taxon>
        <taxon>Metazoa</taxon>
        <taxon>Ecdysozoa</taxon>
        <taxon>Arthropoda</taxon>
        <taxon>Hexapoda</taxon>
        <taxon>Insecta</taxon>
        <taxon>Pterygota</taxon>
        <taxon>Neoptera</taxon>
        <taxon>Endopterygota</taxon>
        <taxon>Diptera</taxon>
        <taxon>Brachycera</taxon>
        <taxon>Muscomorpha</taxon>
        <taxon>Muscoidea</taxon>
        <taxon>Muscidae</taxon>
        <taxon>Stomoxys</taxon>
    </lineage>
</organism>
<evidence type="ECO:0000256" key="6">
    <source>
        <dbReference type="ARBA" id="ARBA00022989"/>
    </source>
</evidence>
<evidence type="ECO:0000256" key="13">
    <source>
        <dbReference type="SAM" id="Phobius"/>
    </source>
</evidence>
<name>A0A1I8PSK4_STOCA</name>
<keyword evidence="8 12" id="KW-0406">Ion transport</keyword>
<proteinExistence type="inferred from homology"/>